<dbReference type="CDD" id="cd03220">
    <property type="entry name" value="ABC_KpsT_Wzt"/>
    <property type="match status" value="1"/>
</dbReference>
<dbReference type="PROSITE" id="PS50893">
    <property type="entry name" value="ABC_TRANSPORTER_2"/>
    <property type="match status" value="1"/>
</dbReference>
<keyword evidence="2" id="KW-0813">Transport</keyword>
<dbReference type="PANTHER" id="PTHR46743">
    <property type="entry name" value="TEICHOIC ACIDS EXPORT ATP-BINDING PROTEIN TAGH"/>
    <property type="match status" value="1"/>
</dbReference>
<dbReference type="EMBL" id="VOHE01000012">
    <property type="protein sequence ID" value="TWT16930.1"/>
    <property type="molecule type" value="Genomic_DNA"/>
</dbReference>
<evidence type="ECO:0000313" key="7">
    <source>
        <dbReference type="Proteomes" id="UP000315949"/>
    </source>
</evidence>
<gene>
    <name evidence="6" type="ORF">FQY79_14875</name>
</gene>
<dbReference type="Proteomes" id="UP000315949">
    <property type="component" value="Unassembled WGS sequence"/>
</dbReference>
<evidence type="ECO:0000313" key="6">
    <source>
        <dbReference type="EMBL" id="TWT16930.1"/>
    </source>
</evidence>
<dbReference type="OrthoDB" id="9778870at2"/>
<sequence length="384" mass="41721">MQARIRTRQLTLDVPTFLQRERPVSGWAGMFLSAAFEPPRRSLVRLLDRIDLDIRDGDRVALLGRNGAGKSTLLRVLNRVYQPTSGTVEVQGSCQALLNMSLGFNGEATVRENVYLRGVAMDLRSSFLRRHMDEILEFAGLQDKAGHRLRTLSSGQRLRLGFAISTSVQHDIMLMDEWVGTGDANFMARATARMQDRVSGSRIVVLASHSVGLLREVCNKGVVLEAGRLVYAGDIVESLRAYHELLAKVRDNQPIEFEDADAGPVQVMGAVEEIALAAGGGQVLLKGWMVDSQGRVPDGLVLDFDGCRYAASLRERTRRPDVQRHFGLQDDACGFSATVEVPPATTLADLSGARVLGGHTAAEAGAPLRLAPAVQAAIARAVRA</sequence>
<keyword evidence="7" id="KW-1185">Reference proteome</keyword>
<evidence type="ECO:0000256" key="3">
    <source>
        <dbReference type="ARBA" id="ARBA00022741"/>
    </source>
</evidence>
<dbReference type="InterPro" id="IPR015860">
    <property type="entry name" value="ABC_transpr_TagH-like"/>
</dbReference>
<dbReference type="InterPro" id="IPR003593">
    <property type="entry name" value="AAA+_ATPase"/>
</dbReference>
<dbReference type="Pfam" id="PF00005">
    <property type="entry name" value="ABC_tran"/>
    <property type="match status" value="1"/>
</dbReference>
<dbReference type="InterPro" id="IPR050683">
    <property type="entry name" value="Bact_Polysacc_Export_ATP-bd"/>
</dbReference>
<keyword evidence="4 6" id="KW-0067">ATP-binding</keyword>
<dbReference type="GO" id="GO:0140359">
    <property type="term" value="F:ABC-type transporter activity"/>
    <property type="evidence" value="ECO:0007669"/>
    <property type="project" value="InterPro"/>
</dbReference>
<reference evidence="6 7" key="1">
    <citation type="submission" date="2019-07" db="EMBL/GenBank/DDBJ databases">
        <title>Luteimonas sp. YD-1 nov., isolated from acidic soil.</title>
        <authorList>
            <person name="Zhou J."/>
        </authorList>
    </citation>
    <scope>NUCLEOTIDE SEQUENCE [LARGE SCALE GENOMIC DNA]</scope>
    <source>
        <strain evidence="6 7">YD-1</strain>
    </source>
</reference>
<dbReference type="GO" id="GO:0005524">
    <property type="term" value="F:ATP binding"/>
    <property type="evidence" value="ECO:0007669"/>
    <property type="project" value="UniProtKB-KW"/>
</dbReference>
<organism evidence="6 7">
    <name type="scientific">Luteimonas wenzhouensis</name>
    <dbReference type="NCBI Taxonomy" id="2599615"/>
    <lineage>
        <taxon>Bacteria</taxon>
        <taxon>Pseudomonadati</taxon>
        <taxon>Pseudomonadota</taxon>
        <taxon>Gammaproteobacteria</taxon>
        <taxon>Lysobacterales</taxon>
        <taxon>Lysobacteraceae</taxon>
        <taxon>Luteimonas</taxon>
    </lineage>
</organism>
<evidence type="ECO:0000256" key="4">
    <source>
        <dbReference type="ARBA" id="ARBA00022840"/>
    </source>
</evidence>
<dbReference type="PANTHER" id="PTHR46743:SF2">
    <property type="entry name" value="TEICHOIC ACIDS EXPORT ATP-BINDING PROTEIN TAGH"/>
    <property type="match status" value="1"/>
</dbReference>
<evidence type="ECO:0000256" key="1">
    <source>
        <dbReference type="ARBA" id="ARBA00005417"/>
    </source>
</evidence>
<comment type="similarity">
    <text evidence="1">Belongs to the ABC transporter superfamily.</text>
</comment>
<dbReference type="RefSeq" id="WP_146313673.1">
    <property type="nucleotide sequence ID" value="NZ_VOHE01000012.1"/>
</dbReference>
<dbReference type="GO" id="GO:0016887">
    <property type="term" value="F:ATP hydrolysis activity"/>
    <property type="evidence" value="ECO:0007669"/>
    <property type="project" value="InterPro"/>
</dbReference>
<evidence type="ECO:0000259" key="5">
    <source>
        <dbReference type="PROSITE" id="PS50893"/>
    </source>
</evidence>
<dbReference type="SMART" id="SM00382">
    <property type="entry name" value="AAA"/>
    <property type="match status" value="1"/>
</dbReference>
<dbReference type="AlphaFoldDB" id="A0A5C5TUR2"/>
<dbReference type="InterPro" id="IPR027417">
    <property type="entry name" value="P-loop_NTPase"/>
</dbReference>
<proteinExistence type="inferred from homology"/>
<dbReference type="GO" id="GO:0016020">
    <property type="term" value="C:membrane"/>
    <property type="evidence" value="ECO:0007669"/>
    <property type="project" value="InterPro"/>
</dbReference>
<dbReference type="SUPFAM" id="SSF52540">
    <property type="entry name" value="P-loop containing nucleoside triphosphate hydrolases"/>
    <property type="match status" value="1"/>
</dbReference>
<accession>A0A5C5TUR2</accession>
<name>A0A5C5TUR2_9GAMM</name>
<protein>
    <submittedName>
        <fullName evidence="6">ABC transporter ATP-binding protein</fullName>
    </submittedName>
</protein>
<dbReference type="InterPro" id="IPR003439">
    <property type="entry name" value="ABC_transporter-like_ATP-bd"/>
</dbReference>
<evidence type="ECO:0000256" key="2">
    <source>
        <dbReference type="ARBA" id="ARBA00022448"/>
    </source>
</evidence>
<comment type="caution">
    <text evidence="6">The sequence shown here is derived from an EMBL/GenBank/DDBJ whole genome shotgun (WGS) entry which is preliminary data.</text>
</comment>
<keyword evidence="3" id="KW-0547">Nucleotide-binding</keyword>
<feature type="domain" description="ABC transporter" evidence="5">
    <location>
        <begin position="30"/>
        <end position="251"/>
    </location>
</feature>
<dbReference type="Gene3D" id="3.40.50.300">
    <property type="entry name" value="P-loop containing nucleotide triphosphate hydrolases"/>
    <property type="match status" value="1"/>
</dbReference>